<dbReference type="CDD" id="cd17473">
    <property type="entry name" value="MFS_arabinose_efflux_permease_like"/>
    <property type="match status" value="1"/>
</dbReference>
<dbReference type="SUPFAM" id="SSF103473">
    <property type="entry name" value="MFS general substrate transporter"/>
    <property type="match status" value="1"/>
</dbReference>
<name>A0A3D8J2B0_9HELI</name>
<dbReference type="PROSITE" id="PS50850">
    <property type="entry name" value="MFS"/>
    <property type="match status" value="1"/>
</dbReference>
<dbReference type="InterPro" id="IPR050189">
    <property type="entry name" value="MFS_Efflux_Transporters"/>
</dbReference>
<sequence>MKQNLVNQAINVIILPFIPIILEFVVAYSKSFENALFSISSLTVLGATLVAPSLPNIQEHFSSTPHIEFLSRLILTLPALFIMFSAPIAGVMIERFGRLKILFPSILAWSFFGISGYFLDQIEWILLFRALFGVASGFVMTCVSVLISDYYSGERERERALAKQNFFSAFGGAIFLILGGVLSDIDWRAPFLVYALGFVVLLGARVKLFEPRISQKALQKDKSFRFAKFLGVYLITFTSMTIFYFVPTQLPYYLHTHFGVGGSVVGASIASVSIFSALFSFLYPRFRTKLSINQVYALSFFVLSCGFFLLYLENLYLLLLAFLCFGFAWGMSLVNHFSWIFSLSSEGEKAKAVGFLSSFLFLGQFVSAFWIEGLVSFFGLKCVILFIGAFSLALWIVFFYKGK</sequence>
<dbReference type="Gene3D" id="1.20.1250.20">
    <property type="entry name" value="MFS general substrate transporter like domains"/>
    <property type="match status" value="1"/>
</dbReference>
<evidence type="ECO:0000256" key="2">
    <source>
        <dbReference type="ARBA" id="ARBA00022475"/>
    </source>
</evidence>
<dbReference type="GO" id="GO:0022857">
    <property type="term" value="F:transmembrane transporter activity"/>
    <property type="evidence" value="ECO:0007669"/>
    <property type="project" value="InterPro"/>
</dbReference>
<feature type="transmembrane region" description="Helical" evidence="6">
    <location>
        <begin position="229"/>
        <end position="246"/>
    </location>
</feature>
<comment type="subcellular location">
    <subcellularLocation>
        <location evidence="1">Cell membrane</location>
        <topology evidence="1">Multi-pass membrane protein</topology>
    </subcellularLocation>
</comment>
<dbReference type="InterPro" id="IPR011701">
    <property type="entry name" value="MFS"/>
</dbReference>
<keyword evidence="3 6" id="KW-0812">Transmembrane</keyword>
<dbReference type="Proteomes" id="UP000257045">
    <property type="component" value="Unassembled WGS sequence"/>
</dbReference>
<evidence type="ECO:0000256" key="3">
    <source>
        <dbReference type="ARBA" id="ARBA00022692"/>
    </source>
</evidence>
<feature type="transmembrane region" description="Helical" evidence="6">
    <location>
        <begin position="35"/>
        <end position="57"/>
    </location>
</feature>
<feature type="transmembrane region" description="Helical" evidence="6">
    <location>
        <begin position="166"/>
        <end position="185"/>
    </location>
</feature>
<feature type="transmembrane region" description="Helical" evidence="6">
    <location>
        <begin position="191"/>
        <end position="208"/>
    </location>
</feature>
<keyword evidence="9" id="KW-1185">Reference proteome</keyword>
<feature type="transmembrane region" description="Helical" evidence="6">
    <location>
        <begin position="101"/>
        <end position="119"/>
    </location>
</feature>
<gene>
    <name evidence="8" type="ORF">CQA58_04230</name>
</gene>
<feature type="transmembrane region" description="Helical" evidence="6">
    <location>
        <begin position="125"/>
        <end position="146"/>
    </location>
</feature>
<dbReference type="RefSeq" id="WP_115569483.1">
    <property type="nucleotide sequence ID" value="NZ_NXLV01000005.1"/>
</dbReference>
<evidence type="ECO:0000256" key="1">
    <source>
        <dbReference type="ARBA" id="ARBA00004651"/>
    </source>
</evidence>
<evidence type="ECO:0000256" key="5">
    <source>
        <dbReference type="ARBA" id="ARBA00023136"/>
    </source>
</evidence>
<feature type="domain" description="Major facilitator superfamily (MFS) profile" evidence="7">
    <location>
        <begin position="19"/>
        <end position="403"/>
    </location>
</feature>
<feature type="transmembrane region" description="Helical" evidence="6">
    <location>
        <begin position="69"/>
        <end position="89"/>
    </location>
</feature>
<feature type="transmembrane region" description="Helical" evidence="6">
    <location>
        <begin position="258"/>
        <end position="283"/>
    </location>
</feature>
<dbReference type="AlphaFoldDB" id="A0A3D8J2B0"/>
<dbReference type="GO" id="GO:0005886">
    <property type="term" value="C:plasma membrane"/>
    <property type="evidence" value="ECO:0007669"/>
    <property type="project" value="UniProtKB-SubCell"/>
</dbReference>
<feature type="transmembrane region" description="Helical" evidence="6">
    <location>
        <begin position="353"/>
        <end position="371"/>
    </location>
</feature>
<proteinExistence type="predicted"/>
<keyword evidence="5 6" id="KW-0472">Membrane</keyword>
<comment type="caution">
    <text evidence="8">The sequence shown here is derived from an EMBL/GenBank/DDBJ whole genome shotgun (WGS) entry which is preliminary data.</text>
</comment>
<feature type="transmembrane region" description="Helical" evidence="6">
    <location>
        <begin position="295"/>
        <end position="312"/>
    </location>
</feature>
<dbReference type="EMBL" id="NXLV01000005">
    <property type="protein sequence ID" value="RDU70994.1"/>
    <property type="molecule type" value="Genomic_DNA"/>
</dbReference>
<accession>A0A3D8J2B0</accession>
<dbReference type="PANTHER" id="PTHR43124:SF3">
    <property type="entry name" value="CHLORAMPHENICOL EFFLUX PUMP RV0191"/>
    <property type="match status" value="1"/>
</dbReference>
<evidence type="ECO:0000256" key="6">
    <source>
        <dbReference type="SAM" id="Phobius"/>
    </source>
</evidence>
<keyword evidence="4 6" id="KW-1133">Transmembrane helix</keyword>
<feature type="transmembrane region" description="Helical" evidence="6">
    <location>
        <begin position="6"/>
        <end position="28"/>
    </location>
</feature>
<feature type="transmembrane region" description="Helical" evidence="6">
    <location>
        <begin position="377"/>
        <end position="400"/>
    </location>
</feature>
<evidence type="ECO:0000313" key="8">
    <source>
        <dbReference type="EMBL" id="RDU70994.1"/>
    </source>
</evidence>
<dbReference type="PANTHER" id="PTHR43124">
    <property type="entry name" value="PURINE EFFLUX PUMP PBUE"/>
    <property type="match status" value="1"/>
</dbReference>
<reference evidence="8 9" key="1">
    <citation type="submission" date="2018-04" db="EMBL/GenBank/DDBJ databases">
        <title>Novel Campyloabacter and Helicobacter Species and Strains.</title>
        <authorList>
            <person name="Mannion A.J."/>
            <person name="Shen Z."/>
            <person name="Fox J.G."/>
        </authorList>
    </citation>
    <scope>NUCLEOTIDE SEQUENCE [LARGE SCALE GENOMIC DNA]</scope>
    <source>
        <strain evidence="8 9">MIT 04-9366</strain>
    </source>
</reference>
<dbReference type="OrthoDB" id="9812221at2"/>
<organism evidence="8 9">
    <name type="scientific">Helicobacter brantae</name>
    <dbReference type="NCBI Taxonomy" id="375927"/>
    <lineage>
        <taxon>Bacteria</taxon>
        <taxon>Pseudomonadati</taxon>
        <taxon>Campylobacterota</taxon>
        <taxon>Epsilonproteobacteria</taxon>
        <taxon>Campylobacterales</taxon>
        <taxon>Helicobacteraceae</taxon>
        <taxon>Helicobacter</taxon>
    </lineage>
</organism>
<evidence type="ECO:0000259" key="7">
    <source>
        <dbReference type="PROSITE" id="PS50850"/>
    </source>
</evidence>
<evidence type="ECO:0000256" key="4">
    <source>
        <dbReference type="ARBA" id="ARBA00022989"/>
    </source>
</evidence>
<dbReference type="InterPro" id="IPR020846">
    <property type="entry name" value="MFS_dom"/>
</dbReference>
<keyword evidence="2" id="KW-1003">Cell membrane</keyword>
<evidence type="ECO:0000313" key="9">
    <source>
        <dbReference type="Proteomes" id="UP000257045"/>
    </source>
</evidence>
<feature type="transmembrane region" description="Helical" evidence="6">
    <location>
        <begin position="318"/>
        <end position="341"/>
    </location>
</feature>
<dbReference type="InterPro" id="IPR036259">
    <property type="entry name" value="MFS_trans_sf"/>
</dbReference>
<protein>
    <submittedName>
        <fullName evidence="8">MFS transporter</fullName>
    </submittedName>
</protein>
<dbReference type="Pfam" id="PF07690">
    <property type="entry name" value="MFS_1"/>
    <property type="match status" value="2"/>
</dbReference>